<keyword evidence="5 7" id="KW-1133">Transmembrane helix</keyword>
<dbReference type="PANTHER" id="PTHR23517">
    <property type="entry name" value="RESISTANCE PROTEIN MDTM, PUTATIVE-RELATED-RELATED"/>
    <property type="match status" value="1"/>
</dbReference>
<feature type="transmembrane region" description="Helical" evidence="7">
    <location>
        <begin position="273"/>
        <end position="292"/>
    </location>
</feature>
<keyword evidence="2" id="KW-0813">Transport</keyword>
<evidence type="ECO:0000313" key="9">
    <source>
        <dbReference type="EMBL" id="MFJ5321928.1"/>
    </source>
</evidence>
<feature type="transmembrane region" description="Helical" evidence="7">
    <location>
        <begin position="359"/>
        <end position="385"/>
    </location>
</feature>
<evidence type="ECO:0000256" key="3">
    <source>
        <dbReference type="ARBA" id="ARBA00022475"/>
    </source>
</evidence>
<comment type="caution">
    <text evidence="9">The sequence shown here is derived from an EMBL/GenBank/DDBJ whole genome shotgun (WGS) entry which is preliminary data.</text>
</comment>
<feature type="transmembrane region" description="Helical" evidence="7">
    <location>
        <begin position="164"/>
        <end position="187"/>
    </location>
</feature>
<keyword evidence="4 7" id="KW-0812">Transmembrane</keyword>
<keyword evidence="10" id="KW-1185">Reference proteome</keyword>
<evidence type="ECO:0000256" key="2">
    <source>
        <dbReference type="ARBA" id="ARBA00022448"/>
    </source>
</evidence>
<dbReference type="PROSITE" id="PS50850">
    <property type="entry name" value="MFS"/>
    <property type="match status" value="1"/>
</dbReference>
<keyword evidence="6 7" id="KW-0472">Membrane</keyword>
<dbReference type="PANTHER" id="PTHR23517:SF3">
    <property type="entry name" value="INTEGRAL MEMBRANE TRANSPORT PROTEIN"/>
    <property type="match status" value="1"/>
</dbReference>
<organism evidence="9 10">
    <name type="scientific">Pectobacterium parvum</name>
    <dbReference type="NCBI Taxonomy" id="2778550"/>
    <lineage>
        <taxon>Bacteria</taxon>
        <taxon>Pseudomonadati</taxon>
        <taxon>Pseudomonadota</taxon>
        <taxon>Gammaproteobacteria</taxon>
        <taxon>Enterobacterales</taxon>
        <taxon>Pectobacteriaceae</taxon>
        <taxon>Pectobacterium</taxon>
    </lineage>
</organism>
<evidence type="ECO:0000256" key="4">
    <source>
        <dbReference type="ARBA" id="ARBA00022692"/>
    </source>
</evidence>
<feature type="transmembrane region" description="Helical" evidence="7">
    <location>
        <begin position="233"/>
        <end position="253"/>
    </location>
</feature>
<name>A0ABW8FYL9_9GAMM</name>
<dbReference type="Proteomes" id="UP001617714">
    <property type="component" value="Unassembled WGS sequence"/>
</dbReference>
<dbReference type="Gene3D" id="1.20.1250.20">
    <property type="entry name" value="MFS general substrate transporter like domains"/>
    <property type="match status" value="1"/>
</dbReference>
<feature type="transmembrane region" description="Helical" evidence="7">
    <location>
        <begin position="193"/>
        <end position="212"/>
    </location>
</feature>
<evidence type="ECO:0000313" key="10">
    <source>
        <dbReference type="Proteomes" id="UP001617714"/>
    </source>
</evidence>
<dbReference type="EMBL" id="JBIXKD010000010">
    <property type="protein sequence ID" value="MFJ5321928.1"/>
    <property type="molecule type" value="Genomic_DNA"/>
</dbReference>
<protein>
    <submittedName>
        <fullName evidence="9">MFS transporter</fullName>
    </submittedName>
</protein>
<feature type="transmembrane region" description="Helical" evidence="7">
    <location>
        <begin position="391"/>
        <end position="409"/>
    </location>
</feature>
<feature type="transmembrane region" description="Helical" evidence="7">
    <location>
        <begin position="304"/>
        <end position="323"/>
    </location>
</feature>
<dbReference type="Pfam" id="PF07690">
    <property type="entry name" value="MFS_1"/>
    <property type="match status" value="1"/>
</dbReference>
<dbReference type="InterPro" id="IPR036259">
    <property type="entry name" value="MFS_trans_sf"/>
</dbReference>
<gene>
    <name evidence="9" type="ORF">ACIPSN_11295</name>
</gene>
<accession>A0ABW8FYL9</accession>
<evidence type="ECO:0000256" key="5">
    <source>
        <dbReference type="ARBA" id="ARBA00022989"/>
    </source>
</evidence>
<dbReference type="GeneID" id="90770709"/>
<sequence>MNHRTGSDVWWQQGQIHWKPCQRQRRTWRMLSLTWYRERVSSYSLNAFLFSYSWFAILAILALYLSNTLALSSTLTALLIMTASVGAKVTRLIISPFIDVLPPQKSAALAAAVMGTSCLLLAVTHLVPLLFVAVLGYGVSYGSNSLLLRAIAGATEDERKRATLFVQLSIIANLASMLAPLVSIILFSKFSPVLPFYCTSMVMYALSLWIYFKNELPPLPVQNSWLTSLKYQIANKALQQFFFLTLLCWMIYSQLFSALPLYAQQLLNRTEDIGFLLSFNAILSVFLAPKLQRIFMQNHISNRQIIFFSLLMHAIGSLGLHFSQTLVHLYLSLTLWTLGELLLIPTLQTLLSGMTEKGMLVSVMAVNSIAMGLGEGIGGFLGVWLTRNTSWGFVFFSALSLFTALYFMTNKYFVRLS</sequence>
<keyword evidence="3" id="KW-1003">Cell membrane</keyword>
<evidence type="ECO:0000259" key="8">
    <source>
        <dbReference type="PROSITE" id="PS50850"/>
    </source>
</evidence>
<evidence type="ECO:0000256" key="1">
    <source>
        <dbReference type="ARBA" id="ARBA00004651"/>
    </source>
</evidence>
<feature type="domain" description="Major facilitator superfamily (MFS) profile" evidence="8">
    <location>
        <begin position="237"/>
        <end position="417"/>
    </location>
</feature>
<dbReference type="RefSeq" id="WP_080728057.1">
    <property type="nucleotide sequence ID" value="NZ_CP046377.1"/>
</dbReference>
<dbReference type="InterPro" id="IPR020846">
    <property type="entry name" value="MFS_dom"/>
</dbReference>
<dbReference type="InterPro" id="IPR011701">
    <property type="entry name" value="MFS"/>
</dbReference>
<dbReference type="SUPFAM" id="SSF103473">
    <property type="entry name" value="MFS general substrate transporter"/>
    <property type="match status" value="1"/>
</dbReference>
<proteinExistence type="predicted"/>
<dbReference type="InterPro" id="IPR050171">
    <property type="entry name" value="MFS_Transporters"/>
</dbReference>
<comment type="subcellular location">
    <subcellularLocation>
        <location evidence="1">Cell membrane</location>
        <topology evidence="1">Multi-pass membrane protein</topology>
    </subcellularLocation>
</comment>
<feature type="transmembrane region" description="Helical" evidence="7">
    <location>
        <begin position="45"/>
        <end position="65"/>
    </location>
</feature>
<reference evidence="9 10" key="1">
    <citation type="submission" date="2024-10" db="EMBL/GenBank/DDBJ databases">
        <authorList>
            <person name="Lu C.-H."/>
        </authorList>
    </citation>
    <scope>NUCLEOTIDE SEQUENCE [LARGE SCALE GENOMIC DNA]</scope>
    <source>
        <strain evidence="9 10">22QBSP01-2</strain>
    </source>
</reference>
<evidence type="ECO:0000256" key="7">
    <source>
        <dbReference type="SAM" id="Phobius"/>
    </source>
</evidence>
<feature type="transmembrane region" description="Helical" evidence="7">
    <location>
        <begin position="129"/>
        <end position="152"/>
    </location>
</feature>
<evidence type="ECO:0000256" key="6">
    <source>
        <dbReference type="ARBA" id="ARBA00023136"/>
    </source>
</evidence>